<comment type="similarity">
    <text evidence="1">Belongs to the glycosyl hydrolase 25 family.</text>
</comment>
<proteinExistence type="inferred from homology"/>
<keyword evidence="2" id="KW-0378">Hydrolase</keyword>
<evidence type="ECO:0000256" key="1">
    <source>
        <dbReference type="ARBA" id="ARBA00010646"/>
    </source>
</evidence>
<organism evidence="5 6">
    <name type="scientific">Acinetobacter faecalis</name>
    <dbReference type="NCBI Taxonomy" id="2665161"/>
    <lineage>
        <taxon>Bacteria</taxon>
        <taxon>Pseudomonadati</taxon>
        <taxon>Pseudomonadota</taxon>
        <taxon>Gammaproteobacteria</taxon>
        <taxon>Moraxellales</taxon>
        <taxon>Moraxellaceae</taxon>
        <taxon>Acinetobacter</taxon>
    </lineage>
</organism>
<evidence type="ECO:0000256" key="4">
    <source>
        <dbReference type="SAM" id="Phobius"/>
    </source>
</evidence>
<evidence type="ECO:0000256" key="2">
    <source>
        <dbReference type="ARBA" id="ARBA00022801"/>
    </source>
</evidence>
<evidence type="ECO:0000313" key="6">
    <source>
        <dbReference type="Proteomes" id="UP001278995"/>
    </source>
</evidence>
<feature type="transmembrane region" description="Helical" evidence="4">
    <location>
        <begin position="21"/>
        <end position="43"/>
    </location>
</feature>
<keyword evidence="4" id="KW-1133">Transmembrane helix</keyword>
<dbReference type="Proteomes" id="UP001278995">
    <property type="component" value="Unassembled WGS sequence"/>
</dbReference>
<dbReference type="GO" id="GO:0016052">
    <property type="term" value="P:carbohydrate catabolic process"/>
    <property type="evidence" value="ECO:0007669"/>
    <property type="project" value="TreeGrafter"/>
</dbReference>
<dbReference type="InterPro" id="IPR018077">
    <property type="entry name" value="Glyco_hydro_fam25_subgr"/>
</dbReference>
<protein>
    <submittedName>
        <fullName evidence="5">GH25 family lysozyme</fullName>
    </submittedName>
</protein>
<dbReference type="SUPFAM" id="SSF51445">
    <property type="entry name" value="(Trans)glycosidases"/>
    <property type="match status" value="1"/>
</dbReference>
<dbReference type="RefSeq" id="WP_321099773.1">
    <property type="nucleotide sequence ID" value="NZ_JAXHPL010000082.1"/>
</dbReference>
<keyword evidence="4" id="KW-0812">Transmembrane</keyword>
<dbReference type="InterPro" id="IPR017853">
    <property type="entry name" value="GH"/>
</dbReference>
<dbReference type="GO" id="GO:0003796">
    <property type="term" value="F:lysozyme activity"/>
    <property type="evidence" value="ECO:0007669"/>
    <property type="project" value="InterPro"/>
</dbReference>
<keyword evidence="4" id="KW-0472">Membrane</keyword>
<keyword evidence="3" id="KW-0326">Glycosidase</keyword>
<comment type="caution">
    <text evidence="5">The sequence shown here is derived from an EMBL/GenBank/DDBJ whole genome shotgun (WGS) entry which is preliminary data.</text>
</comment>
<dbReference type="SMART" id="SM00641">
    <property type="entry name" value="Glyco_25"/>
    <property type="match status" value="1"/>
</dbReference>
<evidence type="ECO:0000256" key="3">
    <source>
        <dbReference type="ARBA" id="ARBA00023295"/>
    </source>
</evidence>
<dbReference type="PANTHER" id="PTHR34135">
    <property type="entry name" value="LYSOZYME"/>
    <property type="match status" value="1"/>
</dbReference>
<accession>A0AB35UYP1</accession>
<gene>
    <name evidence="5" type="ORF">SKM51_11575</name>
</gene>
<reference evidence="5 6" key="1">
    <citation type="submission" date="2023-11" db="EMBL/GenBank/DDBJ databases">
        <title>The common occurrence of Acinetobacte faecalis in cattle feces and its emended description.</title>
        <authorList>
            <person name="Kyselkova M."/>
            <person name="Xanthopoulou K."/>
            <person name="Shestivska V."/>
            <person name="Spanelova P."/>
            <person name="Maixnerova M."/>
            <person name="Higgins P.G."/>
            <person name="Nemec A."/>
        </authorList>
    </citation>
    <scope>NUCLEOTIDE SEQUENCE [LARGE SCALE GENOMIC DNA]</scope>
    <source>
        <strain evidence="5 6">ANC 7483</strain>
    </source>
</reference>
<dbReference type="PROSITE" id="PS51904">
    <property type="entry name" value="GLYCOSYL_HYDROL_F25_2"/>
    <property type="match status" value="1"/>
</dbReference>
<dbReference type="PANTHER" id="PTHR34135:SF2">
    <property type="entry name" value="LYSOZYME"/>
    <property type="match status" value="1"/>
</dbReference>
<dbReference type="GO" id="GO:0009253">
    <property type="term" value="P:peptidoglycan catabolic process"/>
    <property type="evidence" value="ECO:0007669"/>
    <property type="project" value="InterPro"/>
</dbReference>
<dbReference type="AlphaFoldDB" id="A0AB35UYP1"/>
<dbReference type="EMBL" id="JAXHPL010000082">
    <property type="protein sequence ID" value="MDY6487824.1"/>
    <property type="molecule type" value="Genomic_DNA"/>
</dbReference>
<dbReference type="Pfam" id="PF01183">
    <property type="entry name" value="Glyco_hydro_25"/>
    <property type="match status" value="1"/>
</dbReference>
<sequence length="265" mass="31038">MSETSFFILRMSTRKKKIHHKAAYSSLFGIGGFCLALIIYLSFFQQRSASATEYPIKGFDVSHHQGDIQWKKISPKTYKFVYLKATEGGDFKDRKFQDNWLKAREQGFLVGAYHFYRICRNGKIQAQNFIETVPNKENALPPVIDLEYDSNCINTFTKEQLLQEIQVMHDQVHQHYGKQPIFYISKSFYNIVLAGEFKNTPLWVREYKGKPDLKDDPKWLMWQHTNQGKISGISTVVDMNVFNGNEKDWMKFLEKNKIDPLQNQP</sequence>
<dbReference type="CDD" id="cd06413">
    <property type="entry name" value="GH25_muramidase_1"/>
    <property type="match status" value="1"/>
</dbReference>
<dbReference type="Gene3D" id="3.20.20.80">
    <property type="entry name" value="Glycosidases"/>
    <property type="match status" value="1"/>
</dbReference>
<dbReference type="GO" id="GO:0016998">
    <property type="term" value="P:cell wall macromolecule catabolic process"/>
    <property type="evidence" value="ECO:0007669"/>
    <property type="project" value="InterPro"/>
</dbReference>
<name>A0AB35UYP1_9GAMM</name>
<dbReference type="InterPro" id="IPR002053">
    <property type="entry name" value="Glyco_hydro_25"/>
</dbReference>
<evidence type="ECO:0000313" key="5">
    <source>
        <dbReference type="EMBL" id="MDY6487824.1"/>
    </source>
</evidence>